<comment type="caution">
    <text evidence="4">The sequence shown here is derived from an EMBL/GenBank/DDBJ whole genome shotgun (WGS) entry which is preliminary data.</text>
</comment>
<protein>
    <recommendedName>
        <fullName evidence="3">Peptidase S1 domain-containing protein</fullName>
    </recommendedName>
</protein>
<keyword evidence="1" id="KW-1015">Disulfide bond</keyword>
<dbReference type="InterPro" id="IPR051487">
    <property type="entry name" value="Ser/Thr_Proteases_Immune/Dev"/>
</dbReference>
<dbReference type="InterPro" id="IPR009003">
    <property type="entry name" value="Peptidase_S1_PA"/>
</dbReference>
<dbReference type="Proteomes" id="UP000814243">
    <property type="component" value="Unassembled WGS sequence"/>
</dbReference>
<evidence type="ECO:0000313" key="4">
    <source>
        <dbReference type="EMBL" id="KAH9636509.1"/>
    </source>
</evidence>
<dbReference type="InterPro" id="IPR001254">
    <property type="entry name" value="Trypsin_dom"/>
</dbReference>
<gene>
    <name evidence="4" type="ORF">HF086_017675</name>
</gene>
<dbReference type="PROSITE" id="PS50240">
    <property type="entry name" value="TRYPSIN_DOM"/>
    <property type="match status" value="1"/>
</dbReference>
<accession>A0A922MGX5</accession>
<feature type="domain" description="Peptidase S1" evidence="3">
    <location>
        <begin position="24"/>
        <end position="376"/>
    </location>
</feature>
<organism evidence="4 5">
    <name type="scientific">Spodoptera exigua</name>
    <name type="common">Beet armyworm</name>
    <name type="synonym">Noctua fulgens</name>
    <dbReference type="NCBI Taxonomy" id="7107"/>
    <lineage>
        <taxon>Eukaryota</taxon>
        <taxon>Metazoa</taxon>
        <taxon>Ecdysozoa</taxon>
        <taxon>Arthropoda</taxon>
        <taxon>Hexapoda</taxon>
        <taxon>Insecta</taxon>
        <taxon>Pterygota</taxon>
        <taxon>Neoptera</taxon>
        <taxon>Endopterygota</taxon>
        <taxon>Lepidoptera</taxon>
        <taxon>Glossata</taxon>
        <taxon>Ditrysia</taxon>
        <taxon>Noctuoidea</taxon>
        <taxon>Noctuidae</taxon>
        <taxon>Amphipyrinae</taxon>
        <taxon>Spodoptera</taxon>
    </lineage>
</organism>
<name>A0A922MGX5_SPOEX</name>
<dbReference type="Gene3D" id="2.40.10.10">
    <property type="entry name" value="Trypsin-like serine proteases"/>
    <property type="match status" value="4"/>
</dbReference>
<dbReference type="Pfam" id="PF00089">
    <property type="entry name" value="Trypsin"/>
    <property type="match status" value="1"/>
</dbReference>
<proteinExistence type="inferred from homology"/>
<dbReference type="AlphaFoldDB" id="A0A922MGX5"/>
<dbReference type="EMBL" id="JACEFF010000496">
    <property type="protein sequence ID" value="KAH9636509.1"/>
    <property type="molecule type" value="Genomic_DNA"/>
</dbReference>
<dbReference type="SMART" id="SM00020">
    <property type="entry name" value="Tryp_SPc"/>
    <property type="match status" value="1"/>
</dbReference>
<dbReference type="GO" id="GO:0004252">
    <property type="term" value="F:serine-type endopeptidase activity"/>
    <property type="evidence" value="ECO:0007669"/>
    <property type="project" value="InterPro"/>
</dbReference>
<evidence type="ECO:0000256" key="1">
    <source>
        <dbReference type="ARBA" id="ARBA00023157"/>
    </source>
</evidence>
<evidence type="ECO:0000259" key="3">
    <source>
        <dbReference type="PROSITE" id="PS50240"/>
    </source>
</evidence>
<evidence type="ECO:0000313" key="5">
    <source>
        <dbReference type="Proteomes" id="UP000814243"/>
    </source>
</evidence>
<dbReference type="SUPFAM" id="SSF50494">
    <property type="entry name" value="Trypsin-like serine proteases"/>
    <property type="match status" value="2"/>
</dbReference>
<dbReference type="GO" id="GO:0006508">
    <property type="term" value="P:proteolysis"/>
    <property type="evidence" value="ECO:0007669"/>
    <property type="project" value="InterPro"/>
</dbReference>
<evidence type="ECO:0000256" key="2">
    <source>
        <dbReference type="ARBA" id="ARBA00024195"/>
    </source>
</evidence>
<dbReference type="InterPro" id="IPR043504">
    <property type="entry name" value="Peptidase_S1_PA_chymotrypsin"/>
</dbReference>
<comment type="similarity">
    <text evidence="2">Belongs to the peptidase S1 family. CLIP subfamily.</text>
</comment>
<dbReference type="PANTHER" id="PTHR24256">
    <property type="entry name" value="TRYPTASE-RELATED"/>
    <property type="match status" value="1"/>
</dbReference>
<reference evidence="4" key="1">
    <citation type="journal article" date="2021" name="G3 (Bethesda)">
        <title>Genome and transcriptome analysis of the beet armyworm Spodoptera exigua reveals targets for pest control. .</title>
        <authorList>
            <person name="Simon S."/>
            <person name="Breeschoten T."/>
            <person name="Jansen H.J."/>
            <person name="Dirks R.P."/>
            <person name="Schranz M.E."/>
            <person name="Ros V.I.D."/>
        </authorList>
    </citation>
    <scope>NUCLEOTIDE SEQUENCE</scope>
    <source>
        <strain evidence="4">TB_SE_WUR_2020</strain>
    </source>
</reference>
<sequence length="659" mass="74242">MVTFQFNIAIILNIIFVSNCTRRIKDGATVTTTKRYVAYLVKAPLSVKLYDSWVCGGAIVSSLYIITSAACVDDVEYLYAIAGYKKYVPDKDIETDQCTKTMKKKVIYTCVPVKYELNYHQVEKWSYIDIAIVKVESPFDFNDSKYETLCSYKPKVIGVNYEQRFQESGIDALQGDTNNYNQGSLRYAAVKIIDKALCKNEYKSFPNMSNVIDEFMICTEGKGELDENGNLVLCEEDNVQLIVDKTRREVLRSTNKTSDHPKNNAKNGTQPRRRIITRKSGICQNDHGGPLVTWVGANEVLIGVASVFKVTSTSKCTGPYLYTSTRCNGMFLHCILSSKRRRRSICDSPPIQRAYELKYEEIEKWSYIDIAVVKVESPYDFQDKSFAELCSYIPVPIIINYETKYQEPGVDGIVLGWGHQSKWRQLHYAPILIQNKEDCKKEYAVYKGMDQVIDKYMICTFEKGNINDAGETIVKAPPRAQGCKFSPNGLRTFDGVSCENVNSLGDDMDLVENTRKNNGLLNNRTANAKVDKKSNNVNNKIMNGSTVEKGSLNINNLGRMNTRRNGICQNDHGGPMVTWVGAHEVLIGVASVFKITEALECIGPYLFTSTQCNGAFLDCILRSDPEKTDTMRRAICDNATSAGFELIEKKISWKHHPDG</sequence>